<keyword evidence="2" id="KW-1185">Reference proteome</keyword>
<dbReference type="AlphaFoldDB" id="A0A918TJ02"/>
<organism evidence="1 2">
    <name type="scientific">Roseibacillus persicicus</name>
    <dbReference type="NCBI Taxonomy" id="454148"/>
    <lineage>
        <taxon>Bacteria</taxon>
        <taxon>Pseudomonadati</taxon>
        <taxon>Verrucomicrobiota</taxon>
        <taxon>Verrucomicrobiia</taxon>
        <taxon>Verrucomicrobiales</taxon>
        <taxon>Verrucomicrobiaceae</taxon>
        <taxon>Roseibacillus</taxon>
    </lineage>
</organism>
<proteinExistence type="predicted"/>
<accession>A0A918TJ02</accession>
<dbReference type="EMBL" id="BMXI01000005">
    <property type="protein sequence ID" value="GHC49855.1"/>
    <property type="molecule type" value="Genomic_DNA"/>
</dbReference>
<gene>
    <name evidence="1" type="ORF">GCM10007100_14740</name>
</gene>
<dbReference type="Proteomes" id="UP000644507">
    <property type="component" value="Unassembled WGS sequence"/>
</dbReference>
<sequence>MKWPLATMFSFAFAGLGSSQLIVEDFESFADGSTVPNQTFTAETDQMNLMVATAGSGVNGSQGVVLDTVTANGNYRMADADGGVVGTFYQVKSKFQLTVNDLVPEAANHTIVSVGLSTQPEWWNGANINLSLTRRDGGKRFGLTGIGKDALEPQSWQITGWEANSGIGLPNELPLAGETATSDWFELVLTLESKGTQDAEGRELWDMKGQVLNSGGVVVFEHVVVDRVLTTNQGNPLSVTENLVVPGVTTLYPVVSVPWVDPDGGAGPISGNGYKTLPGGGVTGFVFDDVIAGGVSSDDGDADGDGYPNNIELTYGSDPLNAQSDPETIFSLGFTAGEGYVDTVVDDNGTPEEPADDIITGTLSGQNGWLGQGLTVVDTDGAGQICADGGYLRAHYGEGLRGGTGGVAVTDGDFETGRSIELVVDYSFTIDDIPSNINLAVLGFRPDSIGNVPPAQGFSMKYGAFAADSIGGSLRLFPDLKDEGRMENDVNVENDYAFFIDGHDVGVDPLNVLGNGVDTESDPLRITYVILAEDETPEDGLWDGLFTLQEFTVENLASGETFTFDTVANPRSFLWMEENAFFPYQDAFFALQFGRNNKGAQDCLDQVTVKNLLQDGILPEPTGDLEITDSGFVDADTFFIEFAPGGAGYKVTTAPGLDFANNKSDVTTTLAPAGAGDNRFEFDVTETSGYFRVEAE</sequence>
<evidence type="ECO:0000313" key="2">
    <source>
        <dbReference type="Proteomes" id="UP000644507"/>
    </source>
</evidence>
<comment type="caution">
    <text evidence="1">The sequence shown here is derived from an EMBL/GenBank/DDBJ whole genome shotgun (WGS) entry which is preliminary data.</text>
</comment>
<evidence type="ECO:0000313" key="1">
    <source>
        <dbReference type="EMBL" id="GHC49855.1"/>
    </source>
</evidence>
<reference evidence="1" key="2">
    <citation type="submission" date="2020-09" db="EMBL/GenBank/DDBJ databases">
        <authorList>
            <person name="Sun Q."/>
            <person name="Kim S."/>
        </authorList>
    </citation>
    <scope>NUCLEOTIDE SEQUENCE</scope>
    <source>
        <strain evidence="1">KCTC 12988</strain>
    </source>
</reference>
<protein>
    <submittedName>
        <fullName evidence="1">Uncharacterized protein</fullName>
    </submittedName>
</protein>
<reference evidence="1" key="1">
    <citation type="journal article" date="2014" name="Int. J. Syst. Evol. Microbiol.">
        <title>Complete genome sequence of Corynebacterium casei LMG S-19264T (=DSM 44701T), isolated from a smear-ripened cheese.</title>
        <authorList>
            <consortium name="US DOE Joint Genome Institute (JGI-PGF)"/>
            <person name="Walter F."/>
            <person name="Albersmeier A."/>
            <person name="Kalinowski J."/>
            <person name="Ruckert C."/>
        </authorList>
    </citation>
    <scope>NUCLEOTIDE SEQUENCE</scope>
    <source>
        <strain evidence="1">KCTC 12988</strain>
    </source>
</reference>
<name>A0A918TJ02_9BACT</name>